<dbReference type="PANTHER" id="PTHR38731">
    <property type="entry name" value="LIPL45-RELATED LIPOPROTEIN-RELATED"/>
    <property type="match status" value="1"/>
</dbReference>
<evidence type="ECO:0000259" key="2">
    <source>
        <dbReference type="PROSITE" id="PS51782"/>
    </source>
</evidence>
<organism evidence="3 4">
    <name type="scientific">Motiliproteus coralliicola</name>
    <dbReference type="NCBI Taxonomy" id="2283196"/>
    <lineage>
        <taxon>Bacteria</taxon>
        <taxon>Pseudomonadati</taxon>
        <taxon>Pseudomonadota</taxon>
        <taxon>Gammaproteobacteria</taxon>
        <taxon>Oceanospirillales</taxon>
        <taxon>Oceanospirillaceae</taxon>
        <taxon>Motiliproteus</taxon>
    </lineage>
</organism>
<reference evidence="3 4" key="1">
    <citation type="submission" date="2018-07" db="EMBL/GenBank/DDBJ databases">
        <title>Motiliproteus coralliicola sp. nov., a bacterium isolated from Coral.</title>
        <authorList>
            <person name="Wang G."/>
        </authorList>
    </citation>
    <scope>NUCLEOTIDE SEQUENCE [LARGE SCALE GENOMIC DNA]</scope>
    <source>
        <strain evidence="3 4">C34</strain>
    </source>
</reference>
<feature type="domain" description="LysM" evidence="2">
    <location>
        <begin position="27"/>
        <end position="74"/>
    </location>
</feature>
<dbReference type="InterPro" id="IPR013783">
    <property type="entry name" value="Ig-like_fold"/>
</dbReference>
<dbReference type="PANTHER" id="PTHR38731:SF1">
    <property type="entry name" value="FECR PROTEIN DOMAIN-CONTAINING PROTEIN"/>
    <property type="match status" value="1"/>
</dbReference>
<dbReference type="SMART" id="SM00257">
    <property type="entry name" value="LysM"/>
    <property type="match status" value="1"/>
</dbReference>
<accession>A0A369WUM8</accession>
<dbReference type="InterPro" id="IPR036779">
    <property type="entry name" value="LysM_dom_sf"/>
</dbReference>
<dbReference type="RefSeq" id="WP_114694424.1">
    <property type="nucleotide sequence ID" value="NZ_QQOH01000001.1"/>
</dbReference>
<sequence length="545" mass="60343">MNANRFAGWALCLLLMGMTQSLQAQDWVYTTVEGDNLWNLSEQHLDSVMRFKQLQRINGIQNPKQMRPGTRLRIPLKWIRSNPVPAAVEAIRGDVELRRADGSKAPLGPDSLIYLGDQVRTSRGSSVAIRFADDSILTLHEDSLIRFDHLSAHGRTGMVDSRLNLLEGRIDTRVIPAKGPGSRFQIQTPSAISAVRGTEYRAAVSDNGQVSSIEVLEGSVAVKGADQQSLIKAGFGTRVAEGKAPLPPRKLLPAPALKPVEGAIRSINWVLQWQSVEGAHAYRLEIAEQRSFDTLLWQQLSVHHRAALPDLPDGRYFARIRAVDSLGLEGHNAVQELLLDARPQAPIQLKPDDQQLYRGESPTLRWTASQEADHYRLEIAADAQFEQLLVNQDQLAATRFDTAELPIPGTYFWRLTSIAADGEQGPVGTVRSWQVKAIPAAVDTQMQSTDDGKLVASWPAGLEGQRYQLQMAQDPQFNQLIVDQLLESPSYRFEPFSGGSRYLRVRAVEPDGFAGPWGAVQRVLPTPNWTPMILFNAALGLLLLL</sequence>
<gene>
    <name evidence="3" type="ORF">DV711_04410</name>
</gene>
<dbReference type="Pfam" id="PF01476">
    <property type="entry name" value="LysM"/>
    <property type="match status" value="1"/>
</dbReference>
<dbReference type="Proteomes" id="UP000253769">
    <property type="component" value="Unassembled WGS sequence"/>
</dbReference>
<evidence type="ECO:0000313" key="4">
    <source>
        <dbReference type="Proteomes" id="UP000253769"/>
    </source>
</evidence>
<keyword evidence="1" id="KW-0732">Signal</keyword>
<keyword evidence="4" id="KW-1185">Reference proteome</keyword>
<dbReference type="Gene3D" id="2.60.40.10">
    <property type="entry name" value="Immunoglobulins"/>
    <property type="match status" value="3"/>
</dbReference>
<dbReference type="AlphaFoldDB" id="A0A369WUM8"/>
<dbReference type="InterPro" id="IPR016930">
    <property type="entry name" value="UCP029644"/>
</dbReference>
<feature type="chain" id="PRO_5016570790" evidence="1">
    <location>
        <begin position="25"/>
        <end position="545"/>
    </location>
</feature>
<evidence type="ECO:0000313" key="3">
    <source>
        <dbReference type="EMBL" id="RDE24833.1"/>
    </source>
</evidence>
<feature type="signal peptide" evidence="1">
    <location>
        <begin position="1"/>
        <end position="24"/>
    </location>
</feature>
<dbReference type="EMBL" id="QQOH01000001">
    <property type="protein sequence ID" value="RDE24833.1"/>
    <property type="molecule type" value="Genomic_DNA"/>
</dbReference>
<dbReference type="PROSITE" id="PS51782">
    <property type="entry name" value="LYSM"/>
    <property type="match status" value="1"/>
</dbReference>
<evidence type="ECO:0000256" key="1">
    <source>
        <dbReference type="SAM" id="SignalP"/>
    </source>
</evidence>
<dbReference type="OrthoDB" id="9813091at2"/>
<dbReference type="Pfam" id="PF04773">
    <property type="entry name" value="FecR"/>
    <property type="match status" value="1"/>
</dbReference>
<comment type="caution">
    <text evidence="3">The sequence shown here is derived from an EMBL/GenBank/DDBJ whole genome shotgun (WGS) entry which is preliminary data.</text>
</comment>
<dbReference type="InterPro" id="IPR018392">
    <property type="entry name" value="LysM"/>
</dbReference>
<dbReference type="Gene3D" id="3.10.350.10">
    <property type="entry name" value="LysM domain"/>
    <property type="match status" value="1"/>
</dbReference>
<dbReference type="PIRSF" id="PIRSF029644">
    <property type="entry name" value="UCP029644"/>
    <property type="match status" value="1"/>
</dbReference>
<dbReference type="Gene3D" id="2.60.120.1440">
    <property type="match status" value="1"/>
</dbReference>
<proteinExistence type="predicted"/>
<name>A0A369WUM8_9GAMM</name>
<protein>
    <submittedName>
        <fullName evidence="3">LysM peptidoglycan-binding domain-containing protein</fullName>
    </submittedName>
</protein>
<dbReference type="InterPro" id="IPR006860">
    <property type="entry name" value="FecR"/>
</dbReference>